<dbReference type="AlphaFoldDB" id="A0A0B6YX82"/>
<protein>
    <submittedName>
        <fullName evidence="2">Uncharacterized protein</fullName>
    </submittedName>
</protein>
<name>A0A0B6YX82_9EUPU</name>
<evidence type="ECO:0000256" key="1">
    <source>
        <dbReference type="SAM" id="SignalP"/>
    </source>
</evidence>
<accession>A0A0B6YX82</accession>
<feature type="signal peptide" evidence="1">
    <location>
        <begin position="1"/>
        <end position="23"/>
    </location>
</feature>
<proteinExistence type="predicted"/>
<evidence type="ECO:0000313" key="2">
    <source>
        <dbReference type="EMBL" id="CEK60823.1"/>
    </source>
</evidence>
<dbReference type="EMBL" id="HACG01013958">
    <property type="protein sequence ID" value="CEK60823.1"/>
    <property type="molecule type" value="Transcribed_RNA"/>
</dbReference>
<feature type="chain" id="PRO_5002123584" evidence="1">
    <location>
        <begin position="24"/>
        <end position="82"/>
    </location>
</feature>
<feature type="non-terminal residue" evidence="2">
    <location>
        <position position="82"/>
    </location>
</feature>
<gene>
    <name evidence="2" type="primary">ORF40473</name>
</gene>
<organism evidence="2">
    <name type="scientific">Arion vulgaris</name>
    <dbReference type="NCBI Taxonomy" id="1028688"/>
    <lineage>
        <taxon>Eukaryota</taxon>
        <taxon>Metazoa</taxon>
        <taxon>Spiralia</taxon>
        <taxon>Lophotrochozoa</taxon>
        <taxon>Mollusca</taxon>
        <taxon>Gastropoda</taxon>
        <taxon>Heterobranchia</taxon>
        <taxon>Euthyneura</taxon>
        <taxon>Panpulmonata</taxon>
        <taxon>Eupulmonata</taxon>
        <taxon>Stylommatophora</taxon>
        <taxon>Helicina</taxon>
        <taxon>Arionoidea</taxon>
        <taxon>Arionidae</taxon>
        <taxon>Arion</taxon>
    </lineage>
</organism>
<reference evidence="2" key="1">
    <citation type="submission" date="2014-12" db="EMBL/GenBank/DDBJ databases">
        <title>Insight into the proteome of Arion vulgaris.</title>
        <authorList>
            <person name="Aradska J."/>
            <person name="Bulat T."/>
            <person name="Smidak R."/>
            <person name="Sarate P."/>
            <person name="Gangsoo J."/>
            <person name="Sialana F."/>
            <person name="Bilban M."/>
            <person name="Lubec G."/>
        </authorList>
    </citation>
    <scope>NUCLEOTIDE SEQUENCE</scope>
    <source>
        <tissue evidence="2">Skin</tissue>
    </source>
</reference>
<feature type="non-terminal residue" evidence="2">
    <location>
        <position position="1"/>
    </location>
</feature>
<sequence length="82" mass="9557">IFSLTIRCLYLLLFLSDTKLKLCLPESLLSGKKTSLFSLLMYVFYQFSKTTEHIPLYTFKVYGESISIPHCKIKENEDADRL</sequence>
<keyword evidence="1" id="KW-0732">Signal</keyword>